<organism evidence="3 4">
    <name type="scientific">Cylindrobasidium torrendii FP15055 ss-10</name>
    <dbReference type="NCBI Taxonomy" id="1314674"/>
    <lineage>
        <taxon>Eukaryota</taxon>
        <taxon>Fungi</taxon>
        <taxon>Dikarya</taxon>
        <taxon>Basidiomycota</taxon>
        <taxon>Agaricomycotina</taxon>
        <taxon>Agaricomycetes</taxon>
        <taxon>Agaricomycetidae</taxon>
        <taxon>Agaricales</taxon>
        <taxon>Marasmiineae</taxon>
        <taxon>Physalacriaceae</taxon>
        <taxon>Cylindrobasidium</taxon>
    </lineage>
</organism>
<evidence type="ECO:0000256" key="1">
    <source>
        <dbReference type="SAM" id="Coils"/>
    </source>
</evidence>
<gene>
    <name evidence="3" type="ORF">CYLTODRAFT_443714</name>
</gene>
<feature type="coiled-coil region" evidence="1">
    <location>
        <begin position="98"/>
        <end position="153"/>
    </location>
</feature>
<dbReference type="Proteomes" id="UP000054007">
    <property type="component" value="Unassembled WGS sequence"/>
</dbReference>
<evidence type="ECO:0000313" key="3">
    <source>
        <dbReference type="EMBL" id="KIY67906.1"/>
    </source>
</evidence>
<sequence length="525" mass="58790">MSSTHRGQMKRARRDSVDSPSPNSDSGYETGILLSPITKGTSRTQAPCVRVRTAGPRTKRRRIEDEDEQSQDLGASTDLQRKLRIKPRISDAQRDKELAALKADNEKLRKTNKELRTKNERLTAEYKELTTENEELSTDHRELRRKIEQMECTIYTRENDIRKLNLEAAKDKEFIGARITYYAAQDAQVVQLTKEGDAARARAEKAERDSDERFRDLREKFHLAEYQLGEANKTVSTLQAQNAASTDRAEAEDMVKKLAMVADGYRQALIECPDLFAESVYQAFVQRTGWTDADTKTWFAATCESIKIGYLSTHLPTLDVTLQPVVDLINSTLPAQWLQTQYFGAYNPISTSYLPSTDFLDARHWAPNDGAAYQTSTSQADNAYTIANSFDTSDFGLQGAEDEQDHLATAGPATSVPVIPASLNFLTPQDNISANPSSPPADQTEVSSPSSKRDPWSWAYTVPTDQASWKIFKEYCKVLKVSYVPTKMPTDAVTIAGYMAQAQSKVEFKHGPRPGVLERFLDAAL</sequence>
<proteinExistence type="predicted"/>
<dbReference type="AlphaFoldDB" id="A0A0D7BE85"/>
<feature type="region of interest" description="Disordered" evidence="2">
    <location>
        <begin position="429"/>
        <end position="455"/>
    </location>
</feature>
<reference evidence="3 4" key="1">
    <citation type="journal article" date="2015" name="Fungal Genet. Biol.">
        <title>Evolution of novel wood decay mechanisms in Agaricales revealed by the genome sequences of Fistulina hepatica and Cylindrobasidium torrendii.</title>
        <authorList>
            <person name="Floudas D."/>
            <person name="Held B.W."/>
            <person name="Riley R."/>
            <person name="Nagy L.G."/>
            <person name="Koehler G."/>
            <person name="Ransdell A.S."/>
            <person name="Younus H."/>
            <person name="Chow J."/>
            <person name="Chiniquy J."/>
            <person name="Lipzen A."/>
            <person name="Tritt A."/>
            <person name="Sun H."/>
            <person name="Haridas S."/>
            <person name="LaButti K."/>
            <person name="Ohm R.A."/>
            <person name="Kues U."/>
            <person name="Blanchette R.A."/>
            <person name="Grigoriev I.V."/>
            <person name="Minto R.E."/>
            <person name="Hibbett D.S."/>
        </authorList>
    </citation>
    <scope>NUCLEOTIDE SEQUENCE [LARGE SCALE GENOMIC DNA]</scope>
    <source>
        <strain evidence="3 4">FP15055 ss-10</strain>
    </source>
</reference>
<name>A0A0D7BE85_9AGAR</name>
<dbReference type="EMBL" id="KN880514">
    <property type="protein sequence ID" value="KIY67906.1"/>
    <property type="molecule type" value="Genomic_DNA"/>
</dbReference>
<keyword evidence="4" id="KW-1185">Reference proteome</keyword>
<protein>
    <submittedName>
        <fullName evidence="3">Uncharacterized protein</fullName>
    </submittedName>
</protein>
<keyword evidence="1" id="KW-0175">Coiled coil</keyword>
<feature type="compositionally biased region" description="Polar residues" evidence="2">
    <location>
        <begin position="429"/>
        <end position="450"/>
    </location>
</feature>
<feature type="region of interest" description="Disordered" evidence="2">
    <location>
        <begin position="1"/>
        <end position="88"/>
    </location>
</feature>
<evidence type="ECO:0000313" key="4">
    <source>
        <dbReference type="Proteomes" id="UP000054007"/>
    </source>
</evidence>
<accession>A0A0D7BE85</accession>
<evidence type="ECO:0000256" key="2">
    <source>
        <dbReference type="SAM" id="MobiDB-lite"/>
    </source>
</evidence>